<accession>W6TUN4</accession>
<protein>
    <submittedName>
        <fullName evidence="2">Uncharacterized protein</fullName>
    </submittedName>
</protein>
<dbReference type="EMBL" id="AWTR02000044">
    <property type="protein sequence ID" value="ETZ07437.1"/>
    <property type="molecule type" value="Genomic_DNA"/>
</dbReference>
<keyword evidence="1" id="KW-0472">Membrane</keyword>
<keyword evidence="1" id="KW-1133">Transmembrane helix</keyword>
<organism evidence="2 3">
    <name type="scientific">Holospora obtusa F1</name>
    <dbReference type="NCBI Taxonomy" id="1399147"/>
    <lineage>
        <taxon>Bacteria</taxon>
        <taxon>Pseudomonadati</taxon>
        <taxon>Pseudomonadota</taxon>
        <taxon>Alphaproteobacteria</taxon>
        <taxon>Holosporales</taxon>
        <taxon>Holosporaceae</taxon>
        <taxon>Holospora</taxon>
    </lineage>
</organism>
<evidence type="ECO:0000313" key="3">
    <source>
        <dbReference type="Proteomes" id="UP000019112"/>
    </source>
</evidence>
<evidence type="ECO:0000313" key="2">
    <source>
        <dbReference type="EMBL" id="ETZ07437.1"/>
    </source>
</evidence>
<feature type="transmembrane region" description="Helical" evidence="1">
    <location>
        <begin position="238"/>
        <end position="258"/>
    </location>
</feature>
<name>W6TUN4_HOLOB</name>
<feature type="transmembrane region" description="Helical" evidence="1">
    <location>
        <begin position="115"/>
        <end position="141"/>
    </location>
</feature>
<keyword evidence="3" id="KW-1185">Reference proteome</keyword>
<feature type="transmembrane region" description="Helical" evidence="1">
    <location>
        <begin position="71"/>
        <end position="94"/>
    </location>
</feature>
<feature type="transmembrane region" description="Helical" evidence="1">
    <location>
        <begin position="208"/>
        <end position="232"/>
    </location>
</feature>
<proteinExistence type="predicted"/>
<keyword evidence="1" id="KW-0812">Transmembrane</keyword>
<feature type="transmembrane region" description="Helical" evidence="1">
    <location>
        <begin position="47"/>
        <end position="65"/>
    </location>
</feature>
<gene>
    <name evidence="2" type="ORF">P618_200366</name>
</gene>
<comment type="caution">
    <text evidence="2">The sequence shown here is derived from an EMBL/GenBank/DDBJ whole genome shotgun (WGS) entry which is preliminary data.</text>
</comment>
<feature type="transmembrane region" description="Helical" evidence="1">
    <location>
        <begin position="339"/>
        <end position="358"/>
    </location>
</feature>
<sequence>MLQQNNQEKLNEILVQQHEDLIESVYGAGFLKGIVGFLKIWKKSVKFLCLLFFLFLFIFVINVKISNNFPQFFLVFGKFFRIFVLSFSILLFFWKDSKFVKNPWLISQIYQLCLTGWYSFLYFITPFFASFVFVFLLSYFFQEMHQYVYFFLIGLIFFLFMYIGFILYKPLFLINKVACISEPLKNVFLYQVKNIPVKILEKSWIHSFFRISLIEFKLILIFHLFFLPSILLSYSMKIRSFVLGVSTVCVFFLIPLCLKRWKQKMPYLMHKISCSSMIFNFFTVSCLSICFTFAQIIAQIIPNSVMPNIHCNFLKSIVEIFNFGYIPVISVMRIPQSKIEILGIASHFVVFYIFIKIYRKIFDNRPDASV</sequence>
<dbReference type="RefSeq" id="WP_021827779.1">
    <property type="nucleotide sequence ID" value="NZ_AWTR02000044.1"/>
</dbReference>
<evidence type="ECO:0000256" key="1">
    <source>
        <dbReference type="SAM" id="Phobius"/>
    </source>
</evidence>
<dbReference type="Proteomes" id="UP000019112">
    <property type="component" value="Unassembled WGS sequence"/>
</dbReference>
<feature type="transmembrane region" description="Helical" evidence="1">
    <location>
        <begin position="278"/>
        <end position="301"/>
    </location>
</feature>
<reference evidence="2 3" key="1">
    <citation type="journal article" date="2014" name="FEMS Microbiol. Lett.">
        <title>Draft genome sequences of three Holospora species (Holospora obtusa, Holospora undulata, and Holospora elegans), endonuclear symbiotic bacteria of the ciliate Paramecium caudatum.</title>
        <authorList>
            <person name="Dohra H."/>
            <person name="Tanaka K."/>
            <person name="Suzuki T."/>
            <person name="Fujishima M."/>
            <person name="Suzuki H."/>
        </authorList>
    </citation>
    <scope>NUCLEOTIDE SEQUENCE [LARGE SCALE GENOMIC DNA]</scope>
    <source>
        <strain evidence="2 3">F1</strain>
    </source>
</reference>
<dbReference type="AlphaFoldDB" id="W6TUN4"/>
<feature type="transmembrane region" description="Helical" evidence="1">
    <location>
        <begin position="147"/>
        <end position="168"/>
    </location>
</feature>